<dbReference type="Gene3D" id="3.20.20.80">
    <property type="entry name" value="Glycosidases"/>
    <property type="match status" value="1"/>
</dbReference>
<evidence type="ECO:0000313" key="11">
    <source>
        <dbReference type="Proteomes" id="UP001652623"/>
    </source>
</evidence>
<keyword evidence="4 9" id="KW-0378">Hydrolase</keyword>
<dbReference type="GO" id="GO:0042973">
    <property type="term" value="F:glucan endo-1,3-beta-D-glucosidase activity"/>
    <property type="evidence" value="ECO:0007669"/>
    <property type="project" value="UniProtKB-EC"/>
</dbReference>
<dbReference type="KEGG" id="zju:107431577"/>
<evidence type="ECO:0000256" key="9">
    <source>
        <dbReference type="RuleBase" id="RU004336"/>
    </source>
</evidence>
<evidence type="ECO:0000256" key="5">
    <source>
        <dbReference type="ARBA" id="ARBA00023295"/>
    </source>
</evidence>
<reference evidence="12" key="1">
    <citation type="submission" date="2025-08" db="UniProtKB">
        <authorList>
            <consortium name="RefSeq"/>
        </authorList>
    </citation>
    <scope>IDENTIFICATION</scope>
    <source>
        <tissue evidence="12">Seedling</tissue>
    </source>
</reference>
<dbReference type="EC" id="3.2.1.39" evidence="3"/>
<evidence type="ECO:0000313" key="12">
    <source>
        <dbReference type="RefSeq" id="XP_015898023.3"/>
    </source>
</evidence>
<dbReference type="InterPro" id="IPR017853">
    <property type="entry name" value="GH"/>
</dbReference>
<comment type="similarity">
    <text evidence="2 8">Belongs to the glycosyl hydrolase 17 family.</text>
</comment>
<sequence length="350" mass="38962">MSISFSSSAAKSPSLFSTMLLLIGLLISISLVKTDAQIGVCYGGLGDRLPSAGEVVALYKQYDIRRMRIYYPNQDALRALRGSNIELVLDLPKENVQSIASSQANANAWIRNNVRNFGNVRFRYIVVGNEVHPWDQAAQFLVPAMQNIQNAINSAGLGNQIKVSTAIDTGFLGESYPPSRGSFKQDYRALIDPIIRFLVNNRSPLLVNLYTYFGYIGNTRDISLDYALFRSPSVVVQDGQYGYQNLFDAILDAVYSALEKSGGGSLEVVVSETGWPSSGGTATSIDNARTYNTNLVQHVKRGTPKRPGRAIETYLFALFDENQKSPEYEKYWGLFYPNKQRKYPINFNPN</sequence>
<dbReference type="RefSeq" id="XP_015898023.3">
    <property type="nucleotide sequence ID" value="XM_016042537.4"/>
</dbReference>
<evidence type="ECO:0000256" key="3">
    <source>
        <dbReference type="ARBA" id="ARBA00012780"/>
    </source>
</evidence>
<dbReference type="InParanoid" id="A0A6P4B789"/>
<gene>
    <name evidence="12" type="primary">LOC107431577</name>
</gene>
<keyword evidence="5 9" id="KW-0326">Glycosidase</keyword>
<dbReference type="Pfam" id="PF00332">
    <property type="entry name" value="Glyco_hydro_17"/>
    <property type="match status" value="1"/>
</dbReference>
<dbReference type="Proteomes" id="UP001652623">
    <property type="component" value="Chromosome 11"/>
</dbReference>
<comment type="catalytic activity">
    <reaction evidence="1">
        <text>Hydrolysis of (1-&gt;3)-beta-D-glucosidic linkages in (1-&gt;3)-beta-D-glucans.</text>
        <dbReference type="EC" id="3.2.1.39"/>
    </reaction>
</comment>
<dbReference type="GO" id="GO:0005975">
    <property type="term" value="P:carbohydrate metabolic process"/>
    <property type="evidence" value="ECO:0007669"/>
    <property type="project" value="InterPro"/>
</dbReference>
<accession>A0A6P4B789</accession>
<feature type="signal peptide" evidence="10">
    <location>
        <begin position="1"/>
        <end position="36"/>
    </location>
</feature>
<evidence type="ECO:0000256" key="10">
    <source>
        <dbReference type="SAM" id="SignalP"/>
    </source>
</evidence>
<dbReference type="PROSITE" id="PS00587">
    <property type="entry name" value="GLYCOSYL_HYDROL_F17"/>
    <property type="match status" value="1"/>
</dbReference>
<dbReference type="SUPFAM" id="SSF51445">
    <property type="entry name" value="(Trans)glycosidases"/>
    <property type="match status" value="1"/>
</dbReference>
<evidence type="ECO:0000256" key="8">
    <source>
        <dbReference type="RuleBase" id="RU004335"/>
    </source>
</evidence>
<dbReference type="FunCoup" id="A0A6P4B789">
    <property type="interactions" value="56"/>
</dbReference>
<dbReference type="AlphaFoldDB" id="A0A6P4B789"/>
<proteinExistence type="inferred from homology"/>
<protein>
    <recommendedName>
        <fullName evidence="3">glucan endo-1,3-beta-D-glucosidase</fullName>
        <ecNumber evidence="3">3.2.1.39</ecNumber>
    </recommendedName>
    <alternativeName>
        <fullName evidence="6">(1-&gt;3)-beta-glucan endohydrolase</fullName>
    </alternativeName>
    <alternativeName>
        <fullName evidence="7">Beta-1,3-endoglucanase</fullName>
    </alternativeName>
</protein>
<dbReference type="GeneID" id="107431577"/>
<evidence type="ECO:0000256" key="1">
    <source>
        <dbReference type="ARBA" id="ARBA00000382"/>
    </source>
</evidence>
<keyword evidence="11" id="KW-1185">Reference proteome</keyword>
<evidence type="ECO:0000256" key="2">
    <source>
        <dbReference type="ARBA" id="ARBA00008773"/>
    </source>
</evidence>
<dbReference type="InterPro" id="IPR000490">
    <property type="entry name" value="Glyco_hydro_17"/>
</dbReference>
<organism evidence="11 12">
    <name type="scientific">Ziziphus jujuba</name>
    <name type="common">Chinese jujube</name>
    <name type="synonym">Ziziphus sativa</name>
    <dbReference type="NCBI Taxonomy" id="326968"/>
    <lineage>
        <taxon>Eukaryota</taxon>
        <taxon>Viridiplantae</taxon>
        <taxon>Streptophyta</taxon>
        <taxon>Embryophyta</taxon>
        <taxon>Tracheophyta</taxon>
        <taxon>Spermatophyta</taxon>
        <taxon>Magnoliopsida</taxon>
        <taxon>eudicotyledons</taxon>
        <taxon>Gunneridae</taxon>
        <taxon>Pentapetalae</taxon>
        <taxon>rosids</taxon>
        <taxon>fabids</taxon>
        <taxon>Rosales</taxon>
        <taxon>Rhamnaceae</taxon>
        <taxon>Paliureae</taxon>
        <taxon>Ziziphus</taxon>
    </lineage>
</organism>
<evidence type="ECO:0000256" key="4">
    <source>
        <dbReference type="ARBA" id="ARBA00022801"/>
    </source>
</evidence>
<evidence type="ECO:0000256" key="7">
    <source>
        <dbReference type="ARBA" id="ARBA00033417"/>
    </source>
</evidence>
<evidence type="ECO:0000256" key="6">
    <source>
        <dbReference type="ARBA" id="ARBA00033335"/>
    </source>
</evidence>
<dbReference type="InterPro" id="IPR044965">
    <property type="entry name" value="Glyco_hydro_17_plant"/>
</dbReference>
<feature type="chain" id="PRO_5046253913" description="glucan endo-1,3-beta-D-glucosidase" evidence="10">
    <location>
        <begin position="37"/>
        <end position="350"/>
    </location>
</feature>
<keyword evidence="10" id="KW-0732">Signal</keyword>
<name>A0A6P4B789_ZIZJJ</name>
<dbReference type="PANTHER" id="PTHR32227">
    <property type="entry name" value="GLUCAN ENDO-1,3-BETA-GLUCOSIDASE BG1-RELATED-RELATED"/>
    <property type="match status" value="1"/>
</dbReference>